<dbReference type="PROSITE" id="PS51513">
    <property type="entry name" value="FFD"/>
    <property type="match status" value="1"/>
</dbReference>
<dbReference type="InterPro" id="IPR025761">
    <property type="entry name" value="FFD_box"/>
</dbReference>
<feature type="short sequence motif" description="FFD box" evidence="1">
    <location>
        <begin position="94"/>
        <end position="109"/>
    </location>
</feature>
<dbReference type="Proteomes" id="UP001396334">
    <property type="component" value="Unassembled WGS sequence"/>
</dbReference>
<dbReference type="EMBL" id="JBBPBN010000019">
    <property type="protein sequence ID" value="KAK9018175.1"/>
    <property type="molecule type" value="Genomic_DNA"/>
</dbReference>
<organism evidence="3 4">
    <name type="scientific">Hibiscus sabdariffa</name>
    <name type="common">roselle</name>
    <dbReference type="NCBI Taxonomy" id="183260"/>
    <lineage>
        <taxon>Eukaryota</taxon>
        <taxon>Viridiplantae</taxon>
        <taxon>Streptophyta</taxon>
        <taxon>Embryophyta</taxon>
        <taxon>Tracheophyta</taxon>
        <taxon>Spermatophyta</taxon>
        <taxon>Magnoliopsida</taxon>
        <taxon>eudicotyledons</taxon>
        <taxon>Gunneridae</taxon>
        <taxon>Pentapetalae</taxon>
        <taxon>rosids</taxon>
        <taxon>malvids</taxon>
        <taxon>Malvales</taxon>
        <taxon>Malvaceae</taxon>
        <taxon>Malvoideae</taxon>
        <taxon>Hibiscus</taxon>
    </lineage>
</organism>
<accession>A0ABR2RYX4</accession>
<feature type="domain" description="FFD box profile" evidence="2">
    <location>
        <begin position="94"/>
        <end position="109"/>
    </location>
</feature>
<comment type="caution">
    <text evidence="3">The sequence shown here is derived from an EMBL/GenBank/DDBJ whole genome shotgun (WGS) entry which is preliminary data.</text>
</comment>
<keyword evidence="4" id="KW-1185">Reference proteome</keyword>
<proteinExistence type="predicted"/>
<evidence type="ECO:0000259" key="2">
    <source>
        <dbReference type="PROSITE" id="PS51513"/>
    </source>
</evidence>
<evidence type="ECO:0000313" key="4">
    <source>
        <dbReference type="Proteomes" id="UP001396334"/>
    </source>
</evidence>
<sequence>MGCFVSMKLPENAHKQAFKKKETLTREVMEKTITVMAGVTSRAQEDADDLQNEVSVESSEVDVKARAPDILVCRNQTSFHNLVLLFLFHRLLQPVYVKDDFFDSLSSDSLPDPSRCLIGVGREVQVRSPVLNFNVHFRICGVAANNRSACGGVLFGKNGEIRALFSGPACGKNRFSAGLFAVKMAVEIFISSGWALEVPLVICMNCKIIHSWLENPMQYSWELAKEIVEIMCLLRNLSDYRLQLIDRDDNVWLLVWLGKD</sequence>
<evidence type="ECO:0000313" key="3">
    <source>
        <dbReference type="EMBL" id="KAK9018175.1"/>
    </source>
</evidence>
<evidence type="ECO:0000256" key="1">
    <source>
        <dbReference type="PROSITE-ProRule" id="PRU00846"/>
    </source>
</evidence>
<reference evidence="3 4" key="1">
    <citation type="journal article" date="2024" name="G3 (Bethesda)">
        <title>Genome assembly of Hibiscus sabdariffa L. provides insights into metabolisms of medicinal natural products.</title>
        <authorList>
            <person name="Kim T."/>
        </authorList>
    </citation>
    <scope>NUCLEOTIDE SEQUENCE [LARGE SCALE GENOMIC DNA]</scope>
    <source>
        <strain evidence="3">TK-2024</strain>
        <tissue evidence="3">Old leaves</tissue>
    </source>
</reference>
<name>A0ABR2RYX4_9ROSI</name>
<gene>
    <name evidence="3" type="ORF">V6N11_001154</name>
</gene>
<protein>
    <recommendedName>
        <fullName evidence="2">FFD box profile domain-containing protein</fullName>
    </recommendedName>
</protein>